<evidence type="ECO:0000256" key="2">
    <source>
        <dbReference type="ARBA" id="ARBA00022475"/>
    </source>
</evidence>
<dbReference type="GO" id="GO:0016763">
    <property type="term" value="F:pentosyltransferase activity"/>
    <property type="evidence" value="ECO:0007669"/>
    <property type="project" value="TreeGrafter"/>
</dbReference>
<keyword evidence="4 10" id="KW-0808">Transferase</keyword>
<dbReference type="AlphaFoldDB" id="A0A6G7VH19"/>
<proteinExistence type="predicted"/>
<feature type="domain" description="Glycosyltransferase RgtA/B/C/D-like" evidence="9">
    <location>
        <begin position="43"/>
        <end position="212"/>
    </location>
</feature>
<name>A0A6G7VH19_9GAMM</name>
<feature type="transmembrane region" description="Helical" evidence="8">
    <location>
        <begin position="313"/>
        <end position="333"/>
    </location>
</feature>
<evidence type="ECO:0000256" key="1">
    <source>
        <dbReference type="ARBA" id="ARBA00004651"/>
    </source>
</evidence>
<dbReference type="EMBL" id="CP048029">
    <property type="protein sequence ID" value="QIK39242.1"/>
    <property type="molecule type" value="Genomic_DNA"/>
</dbReference>
<keyword evidence="3" id="KW-0328">Glycosyltransferase</keyword>
<evidence type="ECO:0000313" key="10">
    <source>
        <dbReference type="EMBL" id="QIK39242.1"/>
    </source>
</evidence>
<keyword evidence="11" id="KW-1185">Reference proteome</keyword>
<keyword evidence="5 8" id="KW-0812">Transmembrane</keyword>
<feature type="transmembrane region" description="Helical" evidence="8">
    <location>
        <begin position="96"/>
        <end position="128"/>
    </location>
</feature>
<evidence type="ECO:0000259" key="9">
    <source>
        <dbReference type="Pfam" id="PF13231"/>
    </source>
</evidence>
<evidence type="ECO:0000256" key="3">
    <source>
        <dbReference type="ARBA" id="ARBA00022676"/>
    </source>
</evidence>
<gene>
    <name evidence="10" type="ORF">GWK36_12505</name>
</gene>
<feature type="transmembrane region" description="Helical" evidence="8">
    <location>
        <begin position="369"/>
        <end position="389"/>
    </location>
</feature>
<keyword evidence="2" id="KW-1003">Cell membrane</keyword>
<dbReference type="GO" id="GO:0005886">
    <property type="term" value="C:plasma membrane"/>
    <property type="evidence" value="ECO:0007669"/>
    <property type="project" value="UniProtKB-SubCell"/>
</dbReference>
<keyword evidence="7 8" id="KW-0472">Membrane</keyword>
<comment type="subcellular location">
    <subcellularLocation>
        <location evidence="1">Cell membrane</location>
        <topology evidence="1">Multi-pass membrane protein</topology>
    </subcellularLocation>
</comment>
<evidence type="ECO:0000256" key="8">
    <source>
        <dbReference type="SAM" id="Phobius"/>
    </source>
</evidence>
<evidence type="ECO:0000256" key="6">
    <source>
        <dbReference type="ARBA" id="ARBA00022989"/>
    </source>
</evidence>
<feature type="transmembrane region" description="Helical" evidence="8">
    <location>
        <begin position="339"/>
        <end position="357"/>
    </location>
</feature>
<dbReference type="GO" id="GO:0009103">
    <property type="term" value="P:lipopolysaccharide biosynthetic process"/>
    <property type="evidence" value="ECO:0007669"/>
    <property type="project" value="UniProtKB-ARBA"/>
</dbReference>
<dbReference type="KEGG" id="cjap:GWK36_12505"/>
<evidence type="ECO:0000313" key="11">
    <source>
        <dbReference type="Proteomes" id="UP000502699"/>
    </source>
</evidence>
<feature type="transmembrane region" description="Helical" evidence="8">
    <location>
        <begin position="63"/>
        <end position="84"/>
    </location>
</feature>
<evidence type="ECO:0000256" key="7">
    <source>
        <dbReference type="ARBA" id="ARBA00023136"/>
    </source>
</evidence>
<evidence type="ECO:0000256" key="5">
    <source>
        <dbReference type="ARBA" id="ARBA00022692"/>
    </source>
</evidence>
<dbReference type="InterPro" id="IPR038731">
    <property type="entry name" value="RgtA/B/C-like"/>
</dbReference>
<organism evidence="10 11">
    <name type="scientific">Caldichromatium japonicum</name>
    <dbReference type="NCBI Taxonomy" id="2699430"/>
    <lineage>
        <taxon>Bacteria</taxon>
        <taxon>Pseudomonadati</taxon>
        <taxon>Pseudomonadota</taxon>
        <taxon>Gammaproteobacteria</taxon>
        <taxon>Chromatiales</taxon>
        <taxon>Chromatiaceae</taxon>
        <taxon>Caldichromatium</taxon>
    </lineage>
</organism>
<dbReference type="PANTHER" id="PTHR33908">
    <property type="entry name" value="MANNOSYLTRANSFERASE YKCB-RELATED"/>
    <property type="match status" value="1"/>
</dbReference>
<dbReference type="InterPro" id="IPR050297">
    <property type="entry name" value="LipidA_mod_glycosyltrf_83"/>
</dbReference>
<accession>A0A6G7VH19</accession>
<protein>
    <submittedName>
        <fullName evidence="10">Glycosyltransferase family 39 protein</fullName>
    </submittedName>
</protein>
<dbReference type="Pfam" id="PF13231">
    <property type="entry name" value="PMT_2"/>
    <property type="match status" value="1"/>
</dbReference>
<dbReference type="Proteomes" id="UP000502699">
    <property type="component" value="Chromosome"/>
</dbReference>
<feature type="transmembrane region" description="Helical" evidence="8">
    <location>
        <begin position="148"/>
        <end position="173"/>
    </location>
</feature>
<keyword evidence="6 8" id="KW-1133">Transmembrane helix</keyword>
<feature type="transmembrane region" description="Helical" evidence="8">
    <location>
        <begin position="259"/>
        <end position="281"/>
    </location>
</feature>
<sequence>MSTLLVIAGLSVWRLIMAALLPITQDEAYYLDWARHWSLGYFDHPPAVAWLGAGIWLAPGTVLAGRLGGLLAGILALVVLDHLYQRCGLTDRHTRALALLLTGAHLLGISGGILITPDSLLILAWALALHEAERALNTDPRRWLTAGAAIGLGLLSKYTMLLIGPVLLAALLWSDWRRNEMAGVWRGLQLLSPWPWAGALVALLIFAPNLLWNAQNGWLTIGFQLGHGFAIEVGGAVAPEVNAIDHGAYQTLAERFLSLMGYLIAQIELWGLIALLMLWVLAQRLTGRVQGARSVSPAADETPASPEVSTARILLGLAGIIPLGAFALVSWISPVEANWPGMYLIGAAPFVAQWLGVDVRWARGAALGNLALATLLVLALAQGSALPSLTDRSSRLLRETAGFAQLADYAARLDAPVYADRYQLAAMLRFYRPDLVETTQWPGLERPSEYLRGRIAPRLAPERSTGPSWLLTHSIHPPLLPGLQLQEWRVLLLCPGRGLVEVEAEPAPCRRPIQHWSLYRYAPLGMSTPSP</sequence>
<dbReference type="PANTHER" id="PTHR33908:SF11">
    <property type="entry name" value="MEMBRANE PROTEIN"/>
    <property type="match status" value="1"/>
</dbReference>
<feature type="transmembrane region" description="Helical" evidence="8">
    <location>
        <begin position="194"/>
        <end position="212"/>
    </location>
</feature>
<evidence type="ECO:0000256" key="4">
    <source>
        <dbReference type="ARBA" id="ARBA00022679"/>
    </source>
</evidence>
<reference evidence="11" key="1">
    <citation type="submission" date="2020-01" db="EMBL/GenBank/DDBJ databases">
        <title>Caldichromatium gen. nov., sp. nov., a thermophilic purple sulfur bacterium member of the family Chromatiaceae isolated from Nakabusa hot spring, Japan.</title>
        <authorList>
            <person name="Saini M.K."/>
            <person name="Hanada S."/>
            <person name="Tank M."/>
        </authorList>
    </citation>
    <scope>NUCLEOTIDE SEQUENCE [LARGE SCALE GENOMIC DNA]</scope>
    <source>
        <strain evidence="11">No.7</strain>
    </source>
</reference>